<accession>A0A9N8DRX8</accession>
<dbReference type="PANTHER" id="PTHR42815:SF2">
    <property type="entry name" value="FAD-BINDING, PUTATIVE (AFU_ORTHOLOGUE AFUA_6G07600)-RELATED"/>
    <property type="match status" value="1"/>
</dbReference>
<name>A0A9N8DRX8_9STRA</name>
<dbReference type="PRINTS" id="PR00410">
    <property type="entry name" value="PHEHYDRXLASE"/>
</dbReference>
<dbReference type="SUPFAM" id="SSF63380">
    <property type="entry name" value="Riboflavin synthase domain-like"/>
    <property type="match status" value="1"/>
</dbReference>
<organism evidence="4 5">
    <name type="scientific">Seminavis robusta</name>
    <dbReference type="NCBI Taxonomy" id="568900"/>
    <lineage>
        <taxon>Eukaryota</taxon>
        <taxon>Sar</taxon>
        <taxon>Stramenopiles</taxon>
        <taxon>Ochrophyta</taxon>
        <taxon>Bacillariophyta</taxon>
        <taxon>Bacillariophyceae</taxon>
        <taxon>Bacillariophycidae</taxon>
        <taxon>Naviculales</taxon>
        <taxon>Naviculaceae</taxon>
        <taxon>Seminavis</taxon>
    </lineage>
</organism>
<dbReference type="GO" id="GO:0016491">
    <property type="term" value="F:oxidoreductase activity"/>
    <property type="evidence" value="ECO:0007669"/>
    <property type="project" value="InterPro"/>
</dbReference>
<feature type="chain" id="PRO_5040378213" evidence="2">
    <location>
        <begin position="32"/>
        <end position="621"/>
    </location>
</feature>
<feature type="compositionally biased region" description="Low complexity" evidence="1">
    <location>
        <begin position="204"/>
        <end position="219"/>
    </location>
</feature>
<dbReference type="Gene3D" id="3.40.50.80">
    <property type="entry name" value="Nucleotide-binding domain of ferredoxin-NADP reductase (FNR) module"/>
    <property type="match status" value="1"/>
</dbReference>
<dbReference type="PANTHER" id="PTHR42815">
    <property type="entry name" value="FAD-BINDING, PUTATIVE (AFU_ORTHOLOGUE AFUA_6G07600)-RELATED"/>
    <property type="match status" value="1"/>
</dbReference>
<dbReference type="SUPFAM" id="SSF50475">
    <property type="entry name" value="FMN-binding split barrel"/>
    <property type="match status" value="1"/>
</dbReference>
<dbReference type="CDD" id="cd06184">
    <property type="entry name" value="flavohem_like_fad_nad_binding"/>
    <property type="match status" value="1"/>
</dbReference>
<reference evidence="4" key="1">
    <citation type="submission" date="2020-06" db="EMBL/GenBank/DDBJ databases">
        <authorList>
            <consortium name="Plant Systems Biology data submission"/>
        </authorList>
    </citation>
    <scope>NUCLEOTIDE SEQUENCE</scope>
    <source>
        <strain evidence="4">D6</strain>
    </source>
</reference>
<dbReference type="PROSITE" id="PS51384">
    <property type="entry name" value="FAD_FR"/>
    <property type="match status" value="1"/>
</dbReference>
<sequence length="621" mass="69387">MKHKAHNHNNTTLLPTLISFILVLMSPFSSSFQGTKANGESLYPSNWPAIPFHKGEVAVQKKVGTHDFVMSYAPRMIRPYMPDQHRQFFQAQPFLVIAARDDQGRMWSTLLSPSQTTSPDPKNLVLHNAQPVAGDALEGMLQPGTDIGMIGIEFATKRRNRVNGRLVATRDGNNNKLVFQVDQSFGNCPQYIKPRQWWIAANDTNTNTNTNNQNATTTTHRSDRLSKDQVAKIKAAETIFVASGYRDYANGGDDPRYGNDASHRGGPEGFVNVRDDKTLILPDYAGNQHFNTIGNLVMDPRIGITFPEYETGAMLQVTGRARVVEFTRNNSLLAALYPGAERLIEIRIDQVVDVPPGSIPIRWSSSTDELLQRKLVVSAKIRESDSVMSFHLRPQDHELQTLWKFQPGQHLPVHAAGVDPLNDPEAAMERTYTISAGPDWGEYRISVKRQGKVSSFLHSHIQVGDTLLVDKPAGDFVLKDDNHRPLVLLSNGIGVTPMISMLHHWANPDQSKKHCRPVYWIHGARDSQHHPFDNEVQEIQNLVKGSERANLYTHVAYSQPLDGDTEYDSQGRLTADRVQAIVPDLRNADIYMCGTDAFVADMEEGLKAAGVPSAQIRYETF</sequence>
<dbReference type="InterPro" id="IPR001433">
    <property type="entry name" value="OxRdtase_FAD/NAD-bd"/>
</dbReference>
<evidence type="ECO:0000256" key="1">
    <source>
        <dbReference type="SAM" id="MobiDB-lite"/>
    </source>
</evidence>
<dbReference type="EMBL" id="CAICTM010000209">
    <property type="protein sequence ID" value="CAB9504829.1"/>
    <property type="molecule type" value="Genomic_DNA"/>
</dbReference>
<feature type="region of interest" description="Disordered" evidence="1">
    <location>
        <begin position="204"/>
        <end position="226"/>
    </location>
</feature>
<gene>
    <name evidence="4" type="ORF">SEMRO_210_G087600.1</name>
</gene>
<dbReference type="Gene3D" id="2.30.110.10">
    <property type="entry name" value="Electron Transport, Fmn-binding Protein, Chain A"/>
    <property type="match status" value="1"/>
</dbReference>
<dbReference type="OrthoDB" id="436496at2759"/>
<dbReference type="InterPro" id="IPR039261">
    <property type="entry name" value="FNR_nucleotide-bd"/>
</dbReference>
<dbReference type="Pfam" id="PF00175">
    <property type="entry name" value="NAD_binding_1"/>
    <property type="match status" value="1"/>
</dbReference>
<dbReference type="InterPro" id="IPR017927">
    <property type="entry name" value="FAD-bd_FR_type"/>
</dbReference>
<keyword evidence="2" id="KW-0732">Signal</keyword>
<comment type="caution">
    <text evidence="4">The sequence shown here is derived from an EMBL/GenBank/DDBJ whole genome shotgun (WGS) entry which is preliminary data.</text>
</comment>
<dbReference type="Proteomes" id="UP001153069">
    <property type="component" value="Unassembled WGS sequence"/>
</dbReference>
<dbReference type="InterPro" id="IPR017938">
    <property type="entry name" value="Riboflavin_synthase-like_b-brl"/>
</dbReference>
<dbReference type="Gene3D" id="2.40.30.10">
    <property type="entry name" value="Translation factors"/>
    <property type="match status" value="1"/>
</dbReference>
<evidence type="ECO:0000313" key="4">
    <source>
        <dbReference type="EMBL" id="CAB9504829.1"/>
    </source>
</evidence>
<dbReference type="AlphaFoldDB" id="A0A9N8DRX8"/>
<feature type="domain" description="FAD-binding FR-type" evidence="3">
    <location>
        <begin position="370"/>
        <end position="479"/>
    </location>
</feature>
<evidence type="ECO:0000259" key="3">
    <source>
        <dbReference type="PROSITE" id="PS51384"/>
    </source>
</evidence>
<dbReference type="InterPro" id="IPR012349">
    <property type="entry name" value="Split_barrel_FMN-bd"/>
</dbReference>
<protein>
    <submittedName>
        <fullName evidence="4">Pyridoxamine 5'-phosphate oxidase-related, FMN-binding</fullName>
    </submittedName>
</protein>
<proteinExistence type="predicted"/>
<evidence type="ECO:0000313" key="5">
    <source>
        <dbReference type="Proteomes" id="UP001153069"/>
    </source>
</evidence>
<dbReference type="SUPFAM" id="SSF52343">
    <property type="entry name" value="Ferredoxin reductase-like, C-terminal NADP-linked domain"/>
    <property type="match status" value="1"/>
</dbReference>
<evidence type="ECO:0000256" key="2">
    <source>
        <dbReference type="SAM" id="SignalP"/>
    </source>
</evidence>
<keyword evidence="5" id="KW-1185">Reference proteome</keyword>
<feature type="signal peptide" evidence="2">
    <location>
        <begin position="1"/>
        <end position="31"/>
    </location>
</feature>